<gene>
    <name evidence="1" type="ORF">BpHYR1_025210</name>
</gene>
<keyword evidence="2" id="KW-1185">Reference proteome</keyword>
<protein>
    <submittedName>
        <fullName evidence="1">Uncharacterized protein</fullName>
    </submittedName>
</protein>
<reference evidence="1 2" key="1">
    <citation type="journal article" date="2018" name="Sci. Rep.">
        <title>Genomic signatures of local adaptation to the degree of environmental predictability in rotifers.</title>
        <authorList>
            <person name="Franch-Gras L."/>
            <person name="Hahn C."/>
            <person name="Garcia-Roger E.M."/>
            <person name="Carmona M.J."/>
            <person name="Serra M."/>
            <person name="Gomez A."/>
        </authorList>
    </citation>
    <scope>NUCLEOTIDE SEQUENCE [LARGE SCALE GENOMIC DNA]</scope>
    <source>
        <strain evidence="1">HYR1</strain>
    </source>
</reference>
<sequence>MLFLEQILPQLQTHQPFRTVFETCVSFGCLINVPTVSLFCDLIESGCLPTKSKLDFFFELLPLFDDGTCNA</sequence>
<evidence type="ECO:0000313" key="1">
    <source>
        <dbReference type="EMBL" id="RNA04280.1"/>
    </source>
</evidence>
<organism evidence="1 2">
    <name type="scientific">Brachionus plicatilis</name>
    <name type="common">Marine rotifer</name>
    <name type="synonym">Brachionus muelleri</name>
    <dbReference type="NCBI Taxonomy" id="10195"/>
    <lineage>
        <taxon>Eukaryota</taxon>
        <taxon>Metazoa</taxon>
        <taxon>Spiralia</taxon>
        <taxon>Gnathifera</taxon>
        <taxon>Rotifera</taxon>
        <taxon>Eurotatoria</taxon>
        <taxon>Monogononta</taxon>
        <taxon>Pseudotrocha</taxon>
        <taxon>Ploima</taxon>
        <taxon>Brachionidae</taxon>
        <taxon>Brachionus</taxon>
    </lineage>
</organism>
<name>A0A3M7PYV6_BRAPC</name>
<dbReference type="Proteomes" id="UP000276133">
    <property type="component" value="Unassembled WGS sequence"/>
</dbReference>
<comment type="caution">
    <text evidence="1">The sequence shown here is derived from an EMBL/GenBank/DDBJ whole genome shotgun (WGS) entry which is preliminary data.</text>
</comment>
<dbReference type="EMBL" id="REGN01008172">
    <property type="protein sequence ID" value="RNA04280.1"/>
    <property type="molecule type" value="Genomic_DNA"/>
</dbReference>
<accession>A0A3M7PYV6</accession>
<proteinExistence type="predicted"/>
<dbReference type="AlphaFoldDB" id="A0A3M7PYV6"/>
<evidence type="ECO:0000313" key="2">
    <source>
        <dbReference type="Proteomes" id="UP000276133"/>
    </source>
</evidence>